<protein>
    <recommendedName>
        <fullName evidence="5">Mid2 domain-containing protein</fullName>
    </recommendedName>
</protein>
<reference evidence="3" key="2">
    <citation type="submission" date="2023-06" db="EMBL/GenBank/DDBJ databases">
        <authorList>
            <consortium name="Lawrence Berkeley National Laboratory"/>
            <person name="Haridas S."/>
            <person name="Hensen N."/>
            <person name="Bonometti L."/>
            <person name="Westerberg I."/>
            <person name="Brannstrom I.O."/>
            <person name="Guillou S."/>
            <person name="Cros-Aarteil S."/>
            <person name="Calhoun S."/>
            <person name="Kuo A."/>
            <person name="Mondo S."/>
            <person name="Pangilinan J."/>
            <person name="Riley R."/>
            <person name="Labutti K."/>
            <person name="Andreopoulos B."/>
            <person name="Lipzen A."/>
            <person name="Chen C."/>
            <person name="Yanf M."/>
            <person name="Daum C."/>
            <person name="Ng V."/>
            <person name="Clum A."/>
            <person name="Steindorff A."/>
            <person name="Ohm R."/>
            <person name="Martin F."/>
            <person name="Silar P."/>
            <person name="Natvig D."/>
            <person name="Lalanne C."/>
            <person name="Gautier V."/>
            <person name="Ament-Velasquez S.L."/>
            <person name="Kruys A."/>
            <person name="Hutchinson M.I."/>
            <person name="Powell A.J."/>
            <person name="Barry K."/>
            <person name="Miller A.N."/>
            <person name="Grigoriev I.V."/>
            <person name="Debuchy R."/>
            <person name="Gladieux P."/>
            <person name="Thoren M.H."/>
            <person name="Johannesson H."/>
        </authorList>
    </citation>
    <scope>NUCLEOTIDE SEQUENCE</scope>
    <source>
        <strain evidence="3">CBS 955.72</strain>
    </source>
</reference>
<evidence type="ECO:0008006" key="5">
    <source>
        <dbReference type="Google" id="ProtNLM"/>
    </source>
</evidence>
<feature type="region of interest" description="Disordered" evidence="1">
    <location>
        <begin position="169"/>
        <end position="254"/>
    </location>
</feature>
<evidence type="ECO:0000313" key="4">
    <source>
        <dbReference type="Proteomes" id="UP001275084"/>
    </source>
</evidence>
<feature type="compositionally biased region" description="Basic and acidic residues" evidence="1">
    <location>
        <begin position="227"/>
        <end position="238"/>
    </location>
</feature>
<feature type="region of interest" description="Disordered" evidence="1">
    <location>
        <begin position="88"/>
        <end position="122"/>
    </location>
</feature>
<dbReference type="AlphaFoldDB" id="A0AAJ0HH78"/>
<keyword evidence="2" id="KW-0732">Signal</keyword>
<evidence type="ECO:0000256" key="1">
    <source>
        <dbReference type="SAM" id="MobiDB-lite"/>
    </source>
</evidence>
<proteinExistence type="predicted"/>
<dbReference type="Proteomes" id="UP001275084">
    <property type="component" value="Unassembled WGS sequence"/>
</dbReference>
<sequence length="254" mass="26725">MPSVYRFQRCLSLLLLSFWVARLQHWHVEASPVPSAIISDRNHVEERGLLTHFDPAHDDILLLRSGTTPTSVSRNEGIQKRQAVVSGPYSTVSAGPGGASVGSGPGTGDANDPGEDVGGNEEGLTADQKIAIAVPIAAAVIAALGGYSTWYFGKCCFFSRAVRGNEPEVAEAGGSLDGAKPELDSITPSDTGQPGDTGGEQDRMNGMHGGVPELPATGRPSNTAGGEQRRMNEVHRGATELPTWGGDRRLVELE</sequence>
<feature type="signal peptide" evidence="2">
    <location>
        <begin position="1"/>
        <end position="30"/>
    </location>
</feature>
<feature type="chain" id="PRO_5042607828" description="Mid2 domain-containing protein" evidence="2">
    <location>
        <begin position="31"/>
        <end position="254"/>
    </location>
</feature>
<evidence type="ECO:0000313" key="3">
    <source>
        <dbReference type="EMBL" id="KAK3352591.1"/>
    </source>
</evidence>
<comment type="caution">
    <text evidence="3">The sequence shown here is derived from an EMBL/GenBank/DDBJ whole genome shotgun (WGS) entry which is preliminary data.</text>
</comment>
<keyword evidence="4" id="KW-1185">Reference proteome</keyword>
<dbReference type="EMBL" id="JAUIQD010000004">
    <property type="protein sequence ID" value="KAK3352591.1"/>
    <property type="molecule type" value="Genomic_DNA"/>
</dbReference>
<accession>A0AAJ0HH78</accession>
<reference evidence="3" key="1">
    <citation type="journal article" date="2023" name="Mol. Phylogenet. Evol.">
        <title>Genome-scale phylogeny and comparative genomics of the fungal order Sordariales.</title>
        <authorList>
            <person name="Hensen N."/>
            <person name="Bonometti L."/>
            <person name="Westerberg I."/>
            <person name="Brannstrom I.O."/>
            <person name="Guillou S."/>
            <person name="Cros-Aarteil S."/>
            <person name="Calhoun S."/>
            <person name="Haridas S."/>
            <person name="Kuo A."/>
            <person name="Mondo S."/>
            <person name="Pangilinan J."/>
            <person name="Riley R."/>
            <person name="LaButti K."/>
            <person name="Andreopoulos B."/>
            <person name="Lipzen A."/>
            <person name="Chen C."/>
            <person name="Yan M."/>
            <person name="Daum C."/>
            <person name="Ng V."/>
            <person name="Clum A."/>
            <person name="Steindorff A."/>
            <person name="Ohm R.A."/>
            <person name="Martin F."/>
            <person name="Silar P."/>
            <person name="Natvig D.O."/>
            <person name="Lalanne C."/>
            <person name="Gautier V."/>
            <person name="Ament-Velasquez S.L."/>
            <person name="Kruys A."/>
            <person name="Hutchinson M.I."/>
            <person name="Powell A.J."/>
            <person name="Barry K."/>
            <person name="Miller A.N."/>
            <person name="Grigoriev I.V."/>
            <person name="Debuchy R."/>
            <person name="Gladieux P."/>
            <person name="Hiltunen Thoren M."/>
            <person name="Johannesson H."/>
        </authorList>
    </citation>
    <scope>NUCLEOTIDE SEQUENCE</scope>
    <source>
        <strain evidence="3">CBS 955.72</strain>
    </source>
</reference>
<evidence type="ECO:0000256" key="2">
    <source>
        <dbReference type="SAM" id="SignalP"/>
    </source>
</evidence>
<organism evidence="3 4">
    <name type="scientific">Lasiosphaeria hispida</name>
    <dbReference type="NCBI Taxonomy" id="260671"/>
    <lineage>
        <taxon>Eukaryota</taxon>
        <taxon>Fungi</taxon>
        <taxon>Dikarya</taxon>
        <taxon>Ascomycota</taxon>
        <taxon>Pezizomycotina</taxon>
        <taxon>Sordariomycetes</taxon>
        <taxon>Sordariomycetidae</taxon>
        <taxon>Sordariales</taxon>
        <taxon>Lasiosphaeriaceae</taxon>
        <taxon>Lasiosphaeria</taxon>
    </lineage>
</organism>
<gene>
    <name evidence="3" type="ORF">B0T25DRAFT_567871</name>
</gene>
<feature type="compositionally biased region" description="Gly residues" evidence="1">
    <location>
        <begin position="95"/>
        <end position="107"/>
    </location>
</feature>
<name>A0AAJ0HH78_9PEZI</name>